<dbReference type="VEuPathDB" id="FungiDB:PAAG_07234"/>
<sequence length="425" mass="48612">MSSDDRVPLLVRAELPRKPPVTKETAREIALLEREIVDAEVKALRASVSLLRPLYARRTALITAKLTETDFWPRVFSHAPEEVDKFILPSDADIIGSCLRNLTVERFSVNGKGDEGEPRNLRFTFEFKTDSEVNEWFDTGADENANASADGIVKIVKEFYWRKSIGRSERNGRRRVWEGLVSEPVRIQWRSKEVDPTKGLLDAACNLAEAERKVGDGKKVTVEQRLELSEYETVVTEVAKVEAEAHLHADCSDDENNDHDHDHDEERRSGISFFAWFGYRGRDISAEESEAAVKEDEVYWAKVARGEEVEEEKEKEEAEKEGEEEDEDDYDDDDDEDGLMNADIFPDGDELAVALSEDLWENALKYYVQSFEEKDDFGSDNEFDMDWMNGDDDEEGVNGDDDEEDEKKSEDENEGNRPRKKVKTS</sequence>
<gene>
    <name evidence="2" type="ORF">PAAG_07234</name>
</gene>
<dbReference type="Proteomes" id="UP000002059">
    <property type="component" value="Partially assembled WGS sequence"/>
</dbReference>
<feature type="compositionally biased region" description="Acidic residues" evidence="1">
    <location>
        <begin position="375"/>
        <end position="405"/>
    </location>
</feature>
<dbReference type="HOGENOM" id="CLU_038163_0_0_1"/>
<evidence type="ECO:0000313" key="2">
    <source>
        <dbReference type="EMBL" id="EEH36816.1"/>
    </source>
</evidence>
<feature type="compositionally biased region" description="Acidic residues" evidence="1">
    <location>
        <begin position="308"/>
        <end position="338"/>
    </location>
</feature>
<dbReference type="OrthoDB" id="19419at2759"/>
<dbReference type="STRING" id="502779.C1H8Z3"/>
<evidence type="ECO:0000313" key="3">
    <source>
        <dbReference type="Proteomes" id="UP000002059"/>
    </source>
</evidence>
<dbReference type="eggNOG" id="KOG1508">
    <property type="taxonomic scope" value="Eukaryota"/>
</dbReference>
<feature type="region of interest" description="Disordered" evidence="1">
    <location>
        <begin position="375"/>
        <end position="425"/>
    </location>
</feature>
<name>C1H8Z3_PARBA</name>
<organism evidence="2 3">
    <name type="scientific">Paracoccidioides lutzii (strain ATCC MYA-826 / Pb01)</name>
    <name type="common">Paracoccidioides brasiliensis</name>
    <dbReference type="NCBI Taxonomy" id="502779"/>
    <lineage>
        <taxon>Eukaryota</taxon>
        <taxon>Fungi</taxon>
        <taxon>Dikarya</taxon>
        <taxon>Ascomycota</taxon>
        <taxon>Pezizomycotina</taxon>
        <taxon>Eurotiomycetes</taxon>
        <taxon>Eurotiomycetidae</taxon>
        <taxon>Onygenales</taxon>
        <taxon>Ajellomycetaceae</taxon>
        <taxon>Paracoccidioides</taxon>
    </lineage>
</organism>
<protein>
    <submittedName>
        <fullName evidence="2">NAP family protein</fullName>
    </submittedName>
</protein>
<proteinExistence type="predicted"/>
<dbReference type="OMA" id="RFTFEFK"/>
<dbReference type="KEGG" id="pbl:PAAG_07234"/>
<dbReference type="RefSeq" id="XP_002790697.1">
    <property type="nucleotide sequence ID" value="XM_002790651.1"/>
</dbReference>
<dbReference type="InterPro" id="IPR037231">
    <property type="entry name" value="NAP-like_sf"/>
</dbReference>
<feature type="region of interest" description="Disordered" evidence="1">
    <location>
        <begin position="305"/>
        <end position="345"/>
    </location>
</feature>
<dbReference type="AlphaFoldDB" id="C1H8Z3"/>
<evidence type="ECO:0000256" key="1">
    <source>
        <dbReference type="SAM" id="MobiDB-lite"/>
    </source>
</evidence>
<dbReference type="SUPFAM" id="SSF143113">
    <property type="entry name" value="NAP-like"/>
    <property type="match status" value="1"/>
</dbReference>
<dbReference type="Gene3D" id="3.30.1120.90">
    <property type="entry name" value="Nucleosome assembly protein"/>
    <property type="match status" value="1"/>
</dbReference>
<feature type="compositionally biased region" description="Basic and acidic residues" evidence="1">
    <location>
        <begin position="406"/>
        <end position="417"/>
    </location>
</feature>
<reference evidence="2 3" key="1">
    <citation type="journal article" date="2011" name="PLoS Genet.">
        <title>Comparative genomic analysis of human fungal pathogens causing paracoccidioidomycosis.</title>
        <authorList>
            <person name="Desjardins C.A."/>
            <person name="Champion M.D."/>
            <person name="Holder J.W."/>
            <person name="Muszewska A."/>
            <person name="Goldberg J."/>
            <person name="Bailao A.M."/>
            <person name="Brigido M.M."/>
            <person name="Ferreira M.E."/>
            <person name="Garcia A.M."/>
            <person name="Grynberg M."/>
            <person name="Gujja S."/>
            <person name="Heiman D.I."/>
            <person name="Henn M.R."/>
            <person name="Kodira C.D."/>
            <person name="Leon-Narvaez H."/>
            <person name="Longo L.V."/>
            <person name="Ma L.J."/>
            <person name="Malavazi I."/>
            <person name="Matsuo A.L."/>
            <person name="Morais F.V."/>
            <person name="Pereira M."/>
            <person name="Rodriguez-Brito S."/>
            <person name="Sakthikumar S."/>
            <person name="Salem-Izacc S.M."/>
            <person name="Sykes S.M."/>
            <person name="Teixeira M.M."/>
            <person name="Vallejo M.C."/>
            <person name="Walter M.E."/>
            <person name="Yandava C."/>
            <person name="Young S."/>
            <person name="Zeng Q."/>
            <person name="Zucker J."/>
            <person name="Felipe M.S."/>
            <person name="Goldman G.H."/>
            <person name="Haas B.J."/>
            <person name="McEwen J.G."/>
            <person name="Nino-Vega G."/>
            <person name="Puccia R."/>
            <person name="San-Blas G."/>
            <person name="Soares C.M."/>
            <person name="Birren B.W."/>
            <person name="Cuomo C.A."/>
        </authorList>
    </citation>
    <scope>NUCLEOTIDE SEQUENCE [LARGE SCALE GENOMIC DNA]</scope>
    <source>
        <strain evidence="3">ATCC MYA-826 / Pb01</strain>
    </source>
</reference>
<dbReference type="EMBL" id="KN294014">
    <property type="protein sequence ID" value="EEH36816.1"/>
    <property type="molecule type" value="Genomic_DNA"/>
</dbReference>
<dbReference type="GeneID" id="9094026"/>
<keyword evidence="3" id="KW-1185">Reference proteome</keyword>
<accession>C1H8Z3</accession>